<accession>A0A5N6Y5P5</accession>
<sequence>MASRSESLYQPLDPSKSEIRLLKLHPRQADRAEASLQLTMFTTSLQTSEQKYFALSYVWGQDIPSNPITINGQNVPVAESLFDFLQHYRDLIEANKAQELADMPFWVDAICINQEDIPEKNSQVRQMSSIYRSADVVLSWLGVEGDNSDYAIEVLIEIAGRIDASLERDDPLSWMAPSQTGLWQLNCHGKAENRFWLGIEHLVRRAVLEPSVGSARNRSCKGRQDALWHEALSVPGLSHYKQWIMRLPSHQCPSFVDLYLWIWMIDLRLQQYCGRLTDYAEIMQLVEEAAITETSGT</sequence>
<evidence type="ECO:0000313" key="2">
    <source>
        <dbReference type="EMBL" id="KAE8340787.1"/>
    </source>
</evidence>
<dbReference type="AlphaFoldDB" id="A0A5N6Y5P5"/>
<dbReference type="InterPro" id="IPR010730">
    <property type="entry name" value="HET"/>
</dbReference>
<dbReference type="EMBL" id="ML737145">
    <property type="protein sequence ID" value="KAE8340787.1"/>
    <property type="molecule type" value="Genomic_DNA"/>
</dbReference>
<protein>
    <submittedName>
        <fullName evidence="2">Heterokaryon incompatibility protein-domain-containing protein</fullName>
    </submittedName>
</protein>
<dbReference type="PANTHER" id="PTHR24148:SF73">
    <property type="entry name" value="HET DOMAIN PROTEIN (AFU_ORTHOLOGUE AFUA_8G01020)"/>
    <property type="match status" value="1"/>
</dbReference>
<gene>
    <name evidence="2" type="ORF">BDV24DRAFT_164006</name>
</gene>
<feature type="domain" description="Heterokaryon incompatibility" evidence="1">
    <location>
        <begin position="52"/>
        <end position="165"/>
    </location>
</feature>
<organism evidence="2">
    <name type="scientific">Aspergillus arachidicola</name>
    <dbReference type="NCBI Taxonomy" id="656916"/>
    <lineage>
        <taxon>Eukaryota</taxon>
        <taxon>Fungi</taxon>
        <taxon>Dikarya</taxon>
        <taxon>Ascomycota</taxon>
        <taxon>Pezizomycotina</taxon>
        <taxon>Eurotiomycetes</taxon>
        <taxon>Eurotiomycetidae</taxon>
        <taxon>Eurotiales</taxon>
        <taxon>Aspergillaceae</taxon>
        <taxon>Aspergillus</taxon>
        <taxon>Aspergillus subgen. Circumdati</taxon>
    </lineage>
</organism>
<dbReference type="Proteomes" id="UP000325558">
    <property type="component" value="Unassembled WGS sequence"/>
</dbReference>
<dbReference type="PANTHER" id="PTHR24148">
    <property type="entry name" value="ANKYRIN REPEAT DOMAIN-CONTAINING PROTEIN 39 HOMOLOG-RELATED"/>
    <property type="match status" value="1"/>
</dbReference>
<dbReference type="OrthoDB" id="4850726at2759"/>
<dbReference type="InterPro" id="IPR052895">
    <property type="entry name" value="HetReg/Transcr_Mod"/>
</dbReference>
<evidence type="ECO:0000259" key="1">
    <source>
        <dbReference type="Pfam" id="PF06985"/>
    </source>
</evidence>
<proteinExistence type="predicted"/>
<name>A0A5N6Y5P5_9EURO</name>
<reference evidence="2" key="1">
    <citation type="submission" date="2019-04" db="EMBL/GenBank/DDBJ databases">
        <title>Friends and foes A comparative genomics study of 23 Aspergillus species from section Flavi.</title>
        <authorList>
            <consortium name="DOE Joint Genome Institute"/>
            <person name="Kjaerbolling I."/>
            <person name="Vesth T."/>
            <person name="Frisvad J.C."/>
            <person name="Nybo J.L."/>
            <person name="Theobald S."/>
            <person name="Kildgaard S."/>
            <person name="Isbrandt T."/>
            <person name="Kuo A."/>
            <person name="Sato A."/>
            <person name="Lyhne E.K."/>
            <person name="Kogle M.E."/>
            <person name="Wiebenga A."/>
            <person name="Kun R.S."/>
            <person name="Lubbers R.J."/>
            <person name="Makela M.R."/>
            <person name="Barry K."/>
            <person name="Chovatia M."/>
            <person name="Clum A."/>
            <person name="Daum C."/>
            <person name="Haridas S."/>
            <person name="He G."/>
            <person name="LaButti K."/>
            <person name="Lipzen A."/>
            <person name="Mondo S."/>
            <person name="Riley R."/>
            <person name="Salamov A."/>
            <person name="Simmons B.A."/>
            <person name="Magnuson J.K."/>
            <person name="Henrissat B."/>
            <person name="Mortensen U.H."/>
            <person name="Larsen T.O."/>
            <person name="Devries R.P."/>
            <person name="Grigoriev I.V."/>
            <person name="Machida M."/>
            <person name="Baker S.E."/>
            <person name="Andersen M.R."/>
        </authorList>
    </citation>
    <scope>NUCLEOTIDE SEQUENCE</scope>
    <source>
        <strain evidence="2">CBS 117612</strain>
    </source>
</reference>
<dbReference type="Pfam" id="PF06985">
    <property type="entry name" value="HET"/>
    <property type="match status" value="1"/>
</dbReference>